<proteinExistence type="predicted"/>
<comment type="caution">
    <text evidence="3">The sequence shown here is derived from an EMBL/GenBank/DDBJ whole genome shotgun (WGS) entry which is preliminary data.</text>
</comment>
<gene>
    <name evidence="2" type="ORF">BLS_001810</name>
    <name evidence="4" type="ORF">EG327_005926</name>
    <name evidence="3" type="ORF">EG328_001484</name>
</gene>
<evidence type="ECO:0000256" key="1">
    <source>
        <dbReference type="SAM" id="MobiDB-lite"/>
    </source>
</evidence>
<feature type="compositionally biased region" description="Basic and acidic residues" evidence="1">
    <location>
        <begin position="409"/>
        <end position="422"/>
    </location>
</feature>
<dbReference type="AlphaFoldDB" id="A0A8H3UZD1"/>
<sequence>MVNILPFGREKETSHPTNEKGDKQVSFSETGEPRDDSDIPKRRNSFLCFKDKPKPNTKNQRSAKPPRHKASLISMQAKPAHPSRFKITTEILAQDTFTPESENHFWREQMEEARQRYYGVTGGRPRYGWESPNKSKPTDPLYKTTSTNNSHSKNSSSRSKSPSKLRNLKGLGRSQSLGVNPSRAVENSPTPSTREVWNTLYSKNQEIHSLRLSHQEILEELHAHQIGLRSHKDALDEARWESEECYQTLSLLNQLAGEGKHFDEKVWVERIQLRNRIRQLEKETEELRVKEEQCRQMLDSVDAIWFKEWKEKEALTQELKGARAENKRLNVQLEDVCKKGGRSGSGSQLERRDSSMDGDFYDAQERAGQPRSANGSRKSSPGSGEAEGPRIPPRVSSLHWKNLARSASARREQFEKEERSKSMDSMPLPKPITPLEAPQAQSEEERLSPQPGQVWWTQLYGWPTTSEC</sequence>
<feature type="compositionally biased region" description="Low complexity" evidence="1">
    <location>
        <begin position="143"/>
        <end position="160"/>
    </location>
</feature>
<dbReference type="Proteomes" id="UP000433883">
    <property type="component" value="Unassembled WGS sequence"/>
</dbReference>
<feature type="compositionally biased region" description="Basic and acidic residues" evidence="1">
    <location>
        <begin position="31"/>
        <end position="41"/>
    </location>
</feature>
<reference evidence="3 5" key="1">
    <citation type="submission" date="2018-12" db="EMBL/GenBank/DDBJ databases">
        <title>Venturia inaequalis Genome Resource.</title>
        <authorList>
            <person name="Lichtner F.J."/>
        </authorList>
    </citation>
    <scope>NUCLEOTIDE SEQUENCE [LARGE SCALE GENOMIC DNA]</scope>
    <source>
        <strain evidence="3 5">120213</strain>
        <strain evidence="2">Bline_iso_100314</strain>
        <strain evidence="4 6">DMI_063113</strain>
    </source>
</reference>
<keyword evidence="6" id="KW-1185">Reference proteome</keyword>
<dbReference type="EMBL" id="WNWS01000136">
    <property type="protein sequence ID" value="KAE9978403.1"/>
    <property type="molecule type" value="Genomic_DNA"/>
</dbReference>
<dbReference type="Proteomes" id="UP000490939">
    <property type="component" value="Unassembled WGS sequence"/>
</dbReference>
<evidence type="ECO:0000313" key="6">
    <source>
        <dbReference type="Proteomes" id="UP000490939"/>
    </source>
</evidence>
<organism evidence="3 5">
    <name type="scientific">Venturia inaequalis</name>
    <name type="common">Apple scab fungus</name>
    <dbReference type="NCBI Taxonomy" id="5025"/>
    <lineage>
        <taxon>Eukaryota</taxon>
        <taxon>Fungi</taxon>
        <taxon>Dikarya</taxon>
        <taxon>Ascomycota</taxon>
        <taxon>Pezizomycotina</taxon>
        <taxon>Dothideomycetes</taxon>
        <taxon>Pleosporomycetidae</taxon>
        <taxon>Venturiales</taxon>
        <taxon>Venturiaceae</taxon>
        <taxon>Venturia</taxon>
    </lineage>
</organism>
<feature type="compositionally biased region" description="Polar residues" evidence="1">
    <location>
        <begin position="371"/>
        <end position="382"/>
    </location>
</feature>
<feature type="region of interest" description="Disordered" evidence="1">
    <location>
        <begin position="123"/>
        <end position="193"/>
    </location>
</feature>
<name>A0A8H3UZD1_VENIN</name>
<evidence type="ECO:0000313" key="3">
    <source>
        <dbReference type="EMBL" id="KAE9978403.1"/>
    </source>
</evidence>
<evidence type="ECO:0000313" key="2">
    <source>
        <dbReference type="EMBL" id="KAE9976885.1"/>
    </source>
</evidence>
<feature type="compositionally biased region" description="Polar residues" evidence="1">
    <location>
        <begin position="173"/>
        <end position="193"/>
    </location>
</feature>
<dbReference type="EMBL" id="WNWQ01000144">
    <property type="protein sequence ID" value="KAE9976885.1"/>
    <property type="molecule type" value="Genomic_DNA"/>
</dbReference>
<feature type="compositionally biased region" description="Basic and acidic residues" evidence="1">
    <location>
        <begin position="8"/>
        <end position="23"/>
    </location>
</feature>
<protein>
    <submittedName>
        <fullName evidence="3">Uncharacterized protein</fullName>
    </submittedName>
</protein>
<evidence type="ECO:0000313" key="4">
    <source>
        <dbReference type="EMBL" id="KAE9982217.1"/>
    </source>
</evidence>
<feature type="region of interest" description="Disordered" evidence="1">
    <location>
        <begin position="365"/>
        <end position="451"/>
    </location>
</feature>
<accession>A0A8H3UZD1</accession>
<evidence type="ECO:0000313" key="5">
    <source>
        <dbReference type="Proteomes" id="UP000447873"/>
    </source>
</evidence>
<feature type="region of interest" description="Disordered" evidence="1">
    <location>
        <begin position="1"/>
        <end position="83"/>
    </location>
</feature>
<dbReference type="EMBL" id="WNWR01000343">
    <property type="protein sequence ID" value="KAE9982217.1"/>
    <property type="molecule type" value="Genomic_DNA"/>
</dbReference>
<feature type="region of interest" description="Disordered" evidence="1">
    <location>
        <begin position="337"/>
        <end position="356"/>
    </location>
</feature>
<dbReference type="Proteomes" id="UP000447873">
    <property type="component" value="Unassembled WGS sequence"/>
</dbReference>